<comment type="subunit">
    <text evidence="5">Interacts with ARL14EP.</text>
</comment>
<sequence>MKVIHKMGARFSRFRRLRRSRILILGPDAAGKTTLLYRLKTGRSVNTIPTIGFNVESIQIRRTLLTLWDVGGQDKLRTLWKHYFIGVSTLAFVVDSSDRDRIDEANDALQGVLMDPLLDNCAILVYANKQDMEGSMSTEEVADKLGLGQFPSRPWHVQSACALTGDGLYEGLEWALKQDKIRTKKRKNTASEPLLFSTIM</sequence>
<keyword evidence="9" id="KW-0460">Magnesium</keyword>
<evidence type="ECO:0000256" key="7">
    <source>
        <dbReference type="ARBA" id="ARBA00077764"/>
    </source>
</evidence>
<reference evidence="11" key="2">
    <citation type="submission" date="2025-08" db="UniProtKB">
        <authorList>
            <consortium name="Ensembl"/>
        </authorList>
    </citation>
    <scope>IDENTIFICATION</scope>
</reference>
<dbReference type="GO" id="GO:0005525">
    <property type="term" value="F:GTP binding"/>
    <property type="evidence" value="ECO:0007669"/>
    <property type="project" value="UniProtKB-KW"/>
</dbReference>
<comment type="similarity">
    <text evidence="1 10">Belongs to the small GTPase superfamily. Arf family.</text>
</comment>
<dbReference type="Gene3D" id="3.40.50.300">
    <property type="entry name" value="P-loop containing nucleotide triphosphate hydrolases"/>
    <property type="match status" value="1"/>
</dbReference>
<dbReference type="InterPro" id="IPR024156">
    <property type="entry name" value="Small_GTPase_ARF"/>
</dbReference>
<evidence type="ECO:0000256" key="6">
    <source>
        <dbReference type="ARBA" id="ARBA00072405"/>
    </source>
</evidence>
<dbReference type="STRING" id="51511.ENSCSAVP00000012665"/>
<evidence type="ECO:0000313" key="12">
    <source>
        <dbReference type="Proteomes" id="UP000007875"/>
    </source>
</evidence>
<evidence type="ECO:0000313" key="11">
    <source>
        <dbReference type="Ensembl" id="ENSCSAVP00000012665.1"/>
    </source>
</evidence>
<dbReference type="SMART" id="SM00175">
    <property type="entry name" value="RAB"/>
    <property type="match status" value="1"/>
</dbReference>
<feature type="binding site" evidence="9">
    <location>
        <position position="33"/>
    </location>
    <ligand>
        <name>Mg(2+)</name>
        <dbReference type="ChEBI" id="CHEBI:18420"/>
    </ligand>
</feature>
<keyword evidence="2 8" id="KW-0547">Nucleotide-binding</keyword>
<dbReference type="PROSITE" id="PS51417">
    <property type="entry name" value="ARF"/>
    <property type="match status" value="1"/>
</dbReference>
<evidence type="ECO:0000256" key="8">
    <source>
        <dbReference type="PIRSR" id="PIRSR606689-1"/>
    </source>
</evidence>
<dbReference type="NCBIfam" id="TIGR00231">
    <property type="entry name" value="small_GTP"/>
    <property type="match status" value="1"/>
</dbReference>
<reference evidence="11" key="3">
    <citation type="submission" date="2025-09" db="UniProtKB">
        <authorList>
            <consortium name="Ensembl"/>
        </authorList>
    </citation>
    <scope>IDENTIFICATION</scope>
</reference>
<dbReference type="eggNOG" id="KOG0070">
    <property type="taxonomic scope" value="Eukaryota"/>
</dbReference>
<accession>H2Z503</accession>
<dbReference type="FunFam" id="3.40.50.300:FF:000412">
    <property type="entry name" value="ADP-ribosylation factor 1"/>
    <property type="match status" value="1"/>
</dbReference>
<dbReference type="Ensembl" id="ENSCSAVT00000012810.1">
    <property type="protein sequence ID" value="ENSCSAVP00000012665.1"/>
    <property type="gene ID" value="ENSCSAVG00000007433.1"/>
</dbReference>
<feature type="binding site" evidence="8">
    <location>
        <begin position="128"/>
        <end position="131"/>
    </location>
    <ligand>
        <name>GTP</name>
        <dbReference type="ChEBI" id="CHEBI:37565"/>
    </ligand>
</feature>
<dbReference type="GeneTree" id="ENSGT00940000171468"/>
<dbReference type="SUPFAM" id="SSF52540">
    <property type="entry name" value="P-loop containing nucleoside triphosphate hydrolases"/>
    <property type="match status" value="1"/>
</dbReference>
<dbReference type="Pfam" id="PF00025">
    <property type="entry name" value="Arf"/>
    <property type="match status" value="1"/>
</dbReference>
<comment type="function">
    <text evidence="4">GTPase that recruits MYO1E to MHC class II-containing vesicles via the effector protein ARL14EP and hence controls the movement of these vesicles along the actin cytoskeleton in dendritic cells.</text>
</comment>
<dbReference type="CDD" id="cd00878">
    <property type="entry name" value="Arf_Arl"/>
    <property type="match status" value="1"/>
</dbReference>
<dbReference type="GO" id="GO:0003924">
    <property type="term" value="F:GTPase activity"/>
    <property type="evidence" value="ECO:0007669"/>
    <property type="project" value="InterPro"/>
</dbReference>
<evidence type="ECO:0000256" key="1">
    <source>
        <dbReference type="ARBA" id="ARBA00010290"/>
    </source>
</evidence>
<dbReference type="InterPro" id="IPR027417">
    <property type="entry name" value="P-loop_NTPase"/>
</dbReference>
<evidence type="ECO:0000256" key="10">
    <source>
        <dbReference type="RuleBase" id="RU003925"/>
    </source>
</evidence>
<dbReference type="InParanoid" id="H2Z503"/>
<dbReference type="SMART" id="SM00177">
    <property type="entry name" value="ARF"/>
    <property type="match status" value="1"/>
</dbReference>
<reference evidence="12" key="1">
    <citation type="submission" date="2003-08" db="EMBL/GenBank/DDBJ databases">
        <authorList>
            <person name="Birren B."/>
            <person name="Nusbaum C."/>
            <person name="Abebe A."/>
            <person name="Abouelleil A."/>
            <person name="Adekoya E."/>
            <person name="Ait-zahra M."/>
            <person name="Allen N."/>
            <person name="Allen T."/>
            <person name="An P."/>
            <person name="Anderson M."/>
            <person name="Anderson S."/>
            <person name="Arachchi H."/>
            <person name="Armbruster J."/>
            <person name="Bachantsang P."/>
            <person name="Baldwin J."/>
            <person name="Barry A."/>
            <person name="Bayul T."/>
            <person name="Blitshsteyn B."/>
            <person name="Bloom T."/>
            <person name="Blye J."/>
            <person name="Boguslavskiy L."/>
            <person name="Borowsky M."/>
            <person name="Boukhgalter B."/>
            <person name="Brunache A."/>
            <person name="Butler J."/>
            <person name="Calixte N."/>
            <person name="Calvo S."/>
            <person name="Camarata J."/>
            <person name="Campo K."/>
            <person name="Chang J."/>
            <person name="Cheshatsang Y."/>
            <person name="Citroen M."/>
            <person name="Collymore A."/>
            <person name="Considine T."/>
            <person name="Cook A."/>
            <person name="Cooke P."/>
            <person name="Corum B."/>
            <person name="Cuomo C."/>
            <person name="David R."/>
            <person name="Dawoe T."/>
            <person name="Degray S."/>
            <person name="Dodge S."/>
            <person name="Dooley K."/>
            <person name="Dorje P."/>
            <person name="Dorjee K."/>
            <person name="Dorris L."/>
            <person name="Duffey N."/>
            <person name="Dupes A."/>
            <person name="Elkins T."/>
            <person name="Engels R."/>
            <person name="Erickson J."/>
            <person name="Farina A."/>
            <person name="Faro S."/>
            <person name="Ferreira P."/>
            <person name="Fischer H."/>
            <person name="Fitzgerald M."/>
            <person name="Foley K."/>
            <person name="Gage D."/>
            <person name="Galagan J."/>
            <person name="Gearin G."/>
            <person name="Gnerre S."/>
            <person name="Gnirke A."/>
            <person name="Goyette A."/>
            <person name="Graham J."/>
            <person name="Grandbois E."/>
            <person name="Gyaltsen K."/>
            <person name="Hafez N."/>
            <person name="Hagopian D."/>
            <person name="Hagos B."/>
            <person name="Hall J."/>
            <person name="Hatcher B."/>
            <person name="Heller A."/>
            <person name="Higgins H."/>
            <person name="Honan T."/>
            <person name="Horn A."/>
            <person name="Houde N."/>
            <person name="Hughes L."/>
            <person name="Hulme W."/>
            <person name="Husby E."/>
            <person name="Iliev I."/>
            <person name="Jaffe D."/>
            <person name="Jones C."/>
            <person name="Kamal M."/>
            <person name="Kamat A."/>
            <person name="Kamvysselis M."/>
            <person name="Karlsson E."/>
            <person name="Kells C."/>
            <person name="Kieu A."/>
            <person name="Kisner P."/>
            <person name="Kodira C."/>
            <person name="Kulbokas E."/>
            <person name="Labutti K."/>
            <person name="Lama D."/>
            <person name="Landers T."/>
            <person name="Leger J."/>
            <person name="Levine S."/>
            <person name="Lewis D."/>
            <person name="Lewis T."/>
            <person name="Lindblad-toh K."/>
            <person name="Liu X."/>
            <person name="Lokyitsang T."/>
            <person name="Lokyitsang Y."/>
            <person name="Lucien O."/>
            <person name="Lui A."/>
            <person name="Ma L.J."/>
            <person name="Mabbitt R."/>
            <person name="Macdonald J."/>
            <person name="Maclean C."/>
            <person name="Major J."/>
            <person name="Manning J."/>
            <person name="Marabella R."/>
            <person name="Maru K."/>
            <person name="Matthews C."/>
            <person name="Mauceli E."/>
            <person name="Mccarthy M."/>
            <person name="Mcdonough S."/>
            <person name="Mcghee T."/>
            <person name="Meldrim J."/>
            <person name="Meneus L."/>
            <person name="Mesirov J."/>
            <person name="Mihalev A."/>
            <person name="Mihova T."/>
            <person name="Mikkelsen T."/>
            <person name="Mlenga V."/>
            <person name="Moru K."/>
            <person name="Mozes J."/>
            <person name="Mulrain L."/>
            <person name="Munson G."/>
            <person name="Naylor J."/>
            <person name="Newes C."/>
            <person name="Nguyen C."/>
            <person name="Nguyen N."/>
            <person name="Nguyen T."/>
            <person name="Nicol R."/>
            <person name="Nielsen C."/>
            <person name="Nizzari M."/>
            <person name="Norbu C."/>
            <person name="Norbu N."/>
            <person name="O'donnell P."/>
            <person name="Okoawo O."/>
            <person name="O'leary S."/>
            <person name="Omotosho B."/>
            <person name="O'neill K."/>
            <person name="Osman S."/>
            <person name="Parker S."/>
            <person name="Perrin D."/>
            <person name="Phunkhang P."/>
            <person name="Piqani B."/>
            <person name="Purcell S."/>
            <person name="Rachupka T."/>
            <person name="Ramasamy U."/>
            <person name="Rameau R."/>
            <person name="Ray V."/>
            <person name="Raymond C."/>
            <person name="Retta R."/>
            <person name="Richardson S."/>
            <person name="Rise C."/>
            <person name="Rodriguez J."/>
            <person name="Rogers J."/>
            <person name="Rogov P."/>
            <person name="Rutman M."/>
            <person name="Schupbach R."/>
            <person name="Seaman C."/>
            <person name="Settipalli S."/>
            <person name="Sharpe T."/>
            <person name="Sheridan J."/>
            <person name="Sherpa N."/>
            <person name="Shi J."/>
            <person name="Smirnov S."/>
            <person name="Smith C."/>
            <person name="Sougnez C."/>
            <person name="Spencer B."/>
            <person name="Stalker J."/>
            <person name="Stange-thomann N."/>
            <person name="Stavropoulos S."/>
            <person name="Stetson K."/>
            <person name="Stone C."/>
            <person name="Stone S."/>
            <person name="Stubbs M."/>
            <person name="Talamas J."/>
            <person name="Tchuinga P."/>
            <person name="Tenzing P."/>
            <person name="Tesfaye S."/>
            <person name="Theodore J."/>
            <person name="Thoulutsang Y."/>
            <person name="Topham K."/>
            <person name="Towey S."/>
            <person name="Tsamla T."/>
            <person name="Tsomo N."/>
            <person name="Vallee D."/>
            <person name="Vassiliev H."/>
            <person name="Venkataraman V."/>
            <person name="Vinson J."/>
            <person name="Vo A."/>
            <person name="Wade C."/>
            <person name="Wang S."/>
            <person name="Wangchuk T."/>
            <person name="Wangdi T."/>
            <person name="Whittaker C."/>
            <person name="Wilkinson J."/>
            <person name="Wu Y."/>
            <person name="Wyman D."/>
            <person name="Yadav S."/>
            <person name="Yang S."/>
            <person name="Yang X."/>
            <person name="Yeager S."/>
            <person name="Yee E."/>
            <person name="Young G."/>
            <person name="Zainoun J."/>
            <person name="Zembeck L."/>
            <person name="Zimmer A."/>
            <person name="Zody M."/>
            <person name="Lander E."/>
        </authorList>
    </citation>
    <scope>NUCLEOTIDE SEQUENCE [LARGE SCALE GENOMIC DNA]</scope>
</reference>
<keyword evidence="12" id="KW-1185">Reference proteome</keyword>
<organism evidence="11 12">
    <name type="scientific">Ciona savignyi</name>
    <name type="common">Pacific transparent sea squirt</name>
    <dbReference type="NCBI Taxonomy" id="51511"/>
    <lineage>
        <taxon>Eukaryota</taxon>
        <taxon>Metazoa</taxon>
        <taxon>Chordata</taxon>
        <taxon>Tunicata</taxon>
        <taxon>Ascidiacea</taxon>
        <taxon>Phlebobranchia</taxon>
        <taxon>Cionidae</taxon>
        <taxon>Ciona</taxon>
    </lineage>
</organism>
<dbReference type="Proteomes" id="UP000007875">
    <property type="component" value="Unassembled WGS sequence"/>
</dbReference>
<evidence type="ECO:0000256" key="5">
    <source>
        <dbReference type="ARBA" id="ARBA00061881"/>
    </source>
</evidence>
<keyword evidence="9" id="KW-0479">Metal-binding</keyword>
<dbReference type="GO" id="GO:0030010">
    <property type="term" value="P:establishment of cell polarity"/>
    <property type="evidence" value="ECO:0007669"/>
    <property type="project" value="UniProtKB-ARBA"/>
</dbReference>
<dbReference type="GO" id="GO:0046872">
    <property type="term" value="F:metal ion binding"/>
    <property type="evidence" value="ECO:0007669"/>
    <property type="project" value="UniProtKB-KW"/>
</dbReference>
<dbReference type="FunCoup" id="H2Z503">
    <property type="interactions" value="40"/>
</dbReference>
<dbReference type="OMA" id="RRWHVQA"/>
<proteinExistence type="inferred from homology"/>
<dbReference type="InterPro" id="IPR006689">
    <property type="entry name" value="Small_GTPase_ARF/SAR"/>
</dbReference>
<feature type="binding site" evidence="9">
    <location>
        <position position="50"/>
    </location>
    <ligand>
        <name>Mg(2+)</name>
        <dbReference type="ChEBI" id="CHEBI:18420"/>
    </ligand>
</feature>
<dbReference type="PANTHER" id="PTHR11711">
    <property type="entry name" value="ADP RIBOSYLATION FACTOR-RELATED"/>
    <property type="match status" value="1"/>
</dbReference>
<keyword evidence="3 8" id="KW-0342">GTP-binding</keyword>
<evidence type="ECO:0000256" key="2">
    <source>
        <dbReference type="ARBA" id="ARBA00022741"/>
    </source>
</evidence>
<dbReference type="AlphaFoldDB" id="H2Z503"/>
<dbReference type="InterPro" id="IPR005225">
    <property type="entry name" value="Small_GTP-bd"/>
</dbReference>
<dbReference type="PRINTS" id="PR00328">
    <property type="entry name" value="SAR1GTPBP"/>
</dbReference>
<dbReference type="HOGENOM" id="CLU_040729_9_3_1"/>
<evidence type="ECO:0000256" key="9">
    <source>
        <dbReference type="PIRSR" id="PIRSR606689-2"/>
    </source>
</evidence>
<feature type="binding site" evidence="8">
    <location>
        <position position="72"/>
    </location>
    <ligand>
        <name>GTP</name>
        <dbReference type="ChEBI" id="CHEBI:37565"/>
    </ligand>
</feature>
<protein>
    <recommendedName>
        <fullName evidence="6">ADP-ribosylation factor-like protein 14</fullName>
    </recommendedName>
    <alternativeName>
        <fullName evidence="7">ADP-ribosylation factor 7</fullName>
    </alternativeName>
</protein>
<evidence type="ECO:0000256" key="4">
    <source>
        <dbReference type="ARBA" id="ARBA00054077"/>
    </source>
</evidence>
<name>H2Z503_CIOSA</name>
<evidence type="ECO:0000256" key="3">
    <source>
        <dbReference type="ARBA" id="ARBA00023134"/>
    </source>
</evidence>
<feature type="binding site" evidence="8">
    <location>
        <begin position="26"/>
        <end position="33"/>
    </location>
    <ligand>
        <name>GTP</name>
        <dbReference type="ChEBI" id="CHEBI:37565"/>
    </ligand>
</feature>
<dbReference type="SMART" id="SM00178">
    <property type="entry name" value="SAR"/>
    <property type="match status" value="1"/>
</dbReference>